<dbReference type="Pfam" id="PF13041">
    <property type="entry name" value="PPR_2"/>
    <property type="match status" value="1"/>
</dbReference>
<keyword evidence="2" id="KW-0677">Repeat</keyword>
<evidence type="ECO:0000256" key="1">
    <source>
        <dbReference type="ARBA" id="ARBA00007626"/>
    </source>
</evidence>
<evidence type="ECO:0008006" key="6">
    <source>
        <dbReference type="Google" id="ProtNLM"/>
    </source>
</evidence>
<reference evidence="4 5" key="1">
    <citation type="journal article" date="2017" name="Front. Genet.">
        <title>Draft sequencing of the heterozygous diploid genome of Satsuma (Citrus unshiu Marc.) using a hybrid assembly approach.</title>
        <authorList>
            <person name="Shimizu T."/>
            <person name="Tanizawa Y."/>
            <person name="Mochizuki T."/>
            <person name="Nagasaki H."/>
            <person name="Yoshioka T."/>
            <person name="Toyoda A."/>
            <person name="Fujiyama A."/>
            <person name="Kaminuma E."/>
            <person name="Nakamura Y."/>
        </authorList>
    </citation>
    <scope>NUCLEOTIDE SEQUENCE [LARGE SCALE GENOMIC DNA]</scope>
    <source>
        <strain evidence="5">cv. Miyagawa wase</strain>
    </source>
</reference>
<dbReference type="PANTHER" id="PTHR47447:SF17">
    <property type="entry name" value="OS12G0638900 PROTEIN"/>
    <property type="match status" value="1"/>
</dbReference>
<sequence length="138" mass="15453">MATAFKILIKFCFSIKPLVPLDFAILCNCKLKSVQLSVTCDGASPDEETEMGESGIKPDLLTYTALIDSFGRTGNIEESLRLFNDMKQQQIRPSIYVYRSLIDNLKKMGKVDLAMTIFEEMNSSLSDLAGPKDFKRKA</sequence>
<dbReference type="NCBIfam" id="TIGR00756">
    <property type="entry name" value="PPR"/>
    <property type="match status" value="2"/>
</dbReference>
<dbReference type="InterPro" id="IPR011990">
    <property type="entry name" value="TPR-like_helical_dom_sf"/>
</dbReference>
<dbReference type="PANTHER" id="PTHR47447">
    <property type="entry name" value="OS03G0856100 PROTEIN"/>
    <property type="match status" value="1"/>
</dbReference>
<proteinExistence type="inferred from homology"/>
<comment type="caution">
    <text evidence="4">The sequence shown here is derived from an EMBL/GenBank/DDBJ whole genome shotgun (WGS) entry which is preliminary data.</text>
</comment>
<evidence type="ECO:0000256" key="2">
    <source>
        <dbReference type="ARBA" id="ARBA00022737"/>
    </source>
</evidence>
<name>A0A2H5N642_CITUN</name>
<dbReference type="Proteomes" id="UP000236630">
    <property type="component" value="Unassembled WGS sequence"/>
</dbReference>
<evidence type="ECO:0000313" key="5">
    <source>
        <dbReference type="Proteomes" id="UP000236630"/>
    </source>
</evidence>
<organism evidence="4 5">
    <name type="scientific">Citrus unshiu</name>
    <name type="common">Satsuma mandarin</name>
    <name type="synonym">Citrus nobilis var. unshiu</name>
    <dbReference type="NCBI Taxonomy" id="55188"/>
    <lineage>
        <taxon>Eukaryota</taxon>
        <taxon>Viridiplantae</taxon>
        <taxon>Streptophyta</taxon>
        <taxon>Embryophyta</taxon>
        <taxon>Tracheophyta</taxon>
        <taxon>Spermatophyta</taxon>
        <taxon>Magnoliopsida</taxon>
        <taxon>eudicotyledons</taxon>
        <taxon>Gunneridae</taxon>
        <taxon>Pentapetalae</taxon>
        <taxon>rosids</taxon>
        <taxon>malvids</taxon>
        <taxon>Sapindales</taxon>
        <taxon>Rutaceae</taxon>
        <taxon>Aurantioideae</taxon>
        <taxon>Citrus</taxon>
    </lineage>
</organism>
<keyword evidence="5" id="KW-1185">Reference proteome</keyword>
<accession>A0A2H5N642</accession>
<evidence type="ECO:0000256" key="3">
    <source>
        <dbReference type="PROSITE-ProRule" id="PRU00708"/>
    </source>
</evidence>
<comment type="similarity">
    <text evidence="1">Belongs to the PPR family. P subfamily.</text>
</comment>
<dbReference type="Gene3D" id="1.25.40.10">
    <property type="entry name" value="Tetratricopeptide repeat domain"/>
    <property type="match status" value="1"/>
</dbReference>
<evidence type="ECO:0000313" key="4">
    <source>
        <dbReference type="EMBL" id="GAY35427.1"/>
    </source>
</evidence>
<gene>
    <name evidence="4" type="ORF">CUMW_278430</name>
</gene>
<feature type="non-terminal residue" evidence="4">
    <location>
        <position position="138"/>
    </location>
</feature>
<dbReference type="PROSITE" id="PS51375">
    <property type="entry name" value="PPR"/>
    <property type="match status" value="2"/>
</dbReference>
<dbReference type="InterPro" id="IPR002885">
    <property type="entry name" value="PPR_rpt"/>
</dbReference>
<dbReference type="EMBL" id="BDQV01001956">
    <property type="protein sequence ID" value="GAY35427.1"/>
    <property type="molecule type" value="Genomic_DNA"/>
</dbReference>
<feature type="repeat" description="PPR" evidence="3">
    <location>
        <begin position="59"/>
        <end position="93"/>
    </location>
</feature>
<protein>
    <recommendedName>
        <fullName evidence="6">Pentacotripeptide-repeat region of PRORP domain-containing protein</fullName>
    </recommendedName>
</protein>
<dbReference type="AlphaFoldDB" id="A0A2H5N642"/>
<feature type="repeat" description="PPR" evidence="3">
    <location>
        <begin position="94"/>
        <end position="124"/>
    </location>
</feature>